<protein>
    <submittedName>
        <fullName evidence="3">MAB_1171c family putative transporter</fullName>
    </submittedName>
</protein>
<feature type="transmembrane region" description="Helical" evidence="1">
    <location>
        <begin position="71"/>
        <end position="91"/>
    </location>
</feature>
<keyword evidence="1" id="KW-1133">Transmembrane helix</keyword>
<dbReference type="RefSeq" id="WP_313761895.1">
    <property type="nucleotide sequence ID" value="NZ_BAAAVH010000101.1"/>
</dbReference>
<dbReference type="Pfam" id="PF20182">
    <property type="entry name" value="DUF6545"/>
    <property type="match status" value="1"/>
</dbReference>
<dbReference type="InterPro" id="IPR050039">
    <property type="entry name" value="MAB_1171c-like"/>
</dbReference>
<feature type="domain" description="DUF6545" evidence="2">
    <location>
        <begin position="247"/>
        <end position="385"/>
    </location>
</feature>
<dbReference type="InterPro" id="IPR046675">
    <property type="entry name" value="DUF6545"/>
</dbReference>
<organism evidence="3 4">
    <name type="scientific">Kitasatospora aburaviensis</name>
    <dbReference type="NCBI Taxonomy" id="67265"/>
    <lineage>
        <taxon>Bacteria</taxon>
        <taxon>Bacillati</taxon>
        <taxon>Actinomycetota</taxon>
        <taxon>Actinomycetes</taxon>
        <taxon>Kitasatosporales</taxon>
        <taxon>Streptomycetaceae</taxon>
        <taxon>Kitasatospora</taxon>
    </lineage>
</organism>
<feature type="transmembrane region" description="Helical" evidence="1">
    <location>
        <begin position="178"/>
        <end position="197"/>
    </location>
</feature>
<evidence type="ECO:0000313" key="3">
    <source>
        <dbReference type="EMBL" id="MFC5886396.1"/>
    </source>
</evidence>
<feature type="transmembrane region" description="Helical" evidence="1">
    <location>
        <begin position="103"/>
        <end position="124"/>
    </location>
</feature>
<comment type="caution">
    <text evidence="3">The sequence shown here is derived from an EMBL/GenBank/DDBJ whole genome shotgun (WGS) entry which is preliminary data.</text>
</comment>
<feature type="transmembrane region" description="Helical" evidence="1">
    <location>
        <begin position="144"/>
        <end position="166"/>
    </location>
</feature>
<dbReference type="EMBL" id="JBHSOD010000016">
    <property type="protein sequence ID" value="MFC5886396.1"/>
    <property type="molecule type" value="Genomic_DNA"/>
</dbReference>
<gene>
    <name evidence="3" type="ORF">ACFP0N_15625</name>
</gene>
<dbReference type="NCBIfam" id="NF042915">
    <property type="entry name" value="MAB_1171c_fam"/>
    <property type="match status" value="1"/>
</dbReference>
<evidence type="ECO:0000259" key="2">
    <source>
        <dbReference type="Pfam" id="PF20182"/>
    </source>
</evidence>
<feature type="transmembrane region" description="Helical" evidence="1">
    <location>
        <begin position="217"/>
        <end position="241"/>
    </location>
</feature>
<sequence>MGDRSAGVAGCLAGAVALLGTVWKVLADRGRRSDPALRYGYACGVLIGAGMAASTPAAAPVLASVLPDPSHLTLIADQLKVAASGALAMMAHATRPAATARRAVRRQAVLTAATVGLGIAAFVAASPVREGSVVSVGDAGRPALAAYVVLFAVHTAGCLAVFGTLIGRCARRLPPGALRLGLRLMALSALVGLLWTADNLHDLANVLTAGRENGAESRVSAVAGAVCITLGFAGATASAWADWAGRARARRDHRRLGPLWSALRTALPEIELVPPERLFGGRRGRRRGDVRFALYRRIIEIRDGQLALRPHVHPAVALWVGEVVGPAEGEELAAVVEAAAIAAGLEAARAGHRFPVGPGGGCVPHPVAADVREEAAWLVKVAAAYAGSPAVAHVRGRVRGELGRAAVQR</sequence>
<feature type="transmembrane region" description="Helical" evidence="1">
    <location>
        <begin position="6"/>
        <end position="27"/>
    </location>
</feature>
<evidence type="ECO:0000313" key="4">
    <source>
        <dbReference type="Proteomes" id="UP001596067"/>
    </source>
</evidence>
<evidence type="ECO:0000256" key="1">
    <source>
        <dbReference type="SAM" id="Phobius"/>
    </source>
</evidence>
<accession>A0ABW1EWE1</accession>
<feature type="transmembrane region" description="Helical" evidence="1">
    <location>
        <begin position="39"/>
        <end position="59"/>
    </location>
</feature>
<dbReference type="Proteomes" id="UP001596067">
    <property type="component" value="Unassembled WGS sequence"/>
</dbReference>
<keyword evidence="1" id="KW-0812">Transmembrane</keyword>
<keyword evidence="4" id="KW-1185">Reference proteome</keyword>
<name>A0ABW1EWE1_9ACTN</name>
<proteinExistence type="predicted"/>
<keyword evidence="1" id="KW-0472">Membrane</keyword>
<reference evidence="4" key="1">
    <citation type="journal article" date="2019" name="Int. J. Syst. Evol. Microbiol.">
        <title>The Global Catalogue of Microorganisms (GCM) 10K type strain sequencing project: providing services to taxonomists for standard genome sequencing and annotation.</title>
        <authorList>
            <consortium name="The Broad Institute Genomics Platform"/>
            <consortium name="The Broad Institute Genome Sequencing Center for Infectious Disease"/>
            <person name="Wu L."/>
            <person name="Ma J."/>
        </authorList>
    </citation>
    <scope>NUCLEOTIDE SEQUENCE [LARGE SCALE GENOMIC DNA]</scope>
    <source>
        <strain evidence="4">CGMCC 4.1469</strain>
    </source>
</reference>